<accession>A0A915K2M5</accession>
<evidence type="ECO:0000313" key="1">
    <source>
        <dbReference type="Proteomes" id="UP000887565"/>
    </source>
</evidence>
<sequence length="30" mass="3424">MIQHLEPRTHSIYICRKSEALTTSIIILVG</sequence>
<evidence type="ECO:0000313" key="2">
    <source>
        <dbReference type="WBParaSite" id="nRc.2.0.1.t32450-RA"/>
    </source>
</evidence>
<proteinExistence type="predicted"/>
<protein>
    <submittedName>
        <fullName evidence="2">Uncharacterized protein</fullName>
    </submittedName>
</protein>
<name>A0A915K2M5_ROMCU</name>
<dbReference type="WBParaSite" id="nRc.2.0.1.t32450-RA">
    <property type="protein sequence ID" value="nRc.2.0.1.t32450-RA"/>
    <property type="gene ID" value="nRc.2.0.1.g32450"/>
</dbReference>
<organism evidence="1 2">
    <name type="scientific">Romanomermis culicivorax</name>
    <name type="common">Nematode worm</name>
    <dbReference type="NCBI Taxonomy" id="13658"/>
    <lineage>
        <taxon>Eukaryota</taxon>
        <taxon>Metazoa</taxon>
        <taxon>Ecdysozoa</taxon>
        <taxon>Nematoda</taxon>
        <taxon>Enoplea</taxon>
        <taxon>Dorylaimia</taxon>
        <taxon>Mermithida</taxon>
        <taxon>Mermithoidea</taxon>
        <taxon>Mermithidae</taxon>
        <taxon>Romanomermis</taxon>
    </lineage>
</organism>
<dbReference type="AlphaFoldDB" id="A0A915K2M5"/>
<dbReference type="Proteomes" id="UP000887565">
    <property type="component" value="Unplaced"/>
</dbReference>
<reference evidence="2" key="1">
    <citation type="submission" date="2022-11" db="UniProtKB">
        <authorList>
            <consortium name="WormBaseParasite"/>
        </authorList>
    </citation>
    <scope>IDENTIFICATION</scope>
</reference>
<keyword evidence="1" id="KW-1185">Reference proteome</keyword>